<protein>
    <submittedName>
        <fullName evidence="5">Amidohydrolase family protein</fullName>
    </submittedName>
</protein>
<keyword evidence="2" id="KW-0479">Metal-binding</keyword>
<dbReference type="Proteomes" id="UP001595976">
    <property type="component" value="Unassembled WGS sequence"/>
</dbReference>
<evidence type="ECO:0000313" key="6">
    <source>
        <dbReference type="Proteomes" id="UP001595976"/>
    </source>
</evidence>
<dbReference type="PANTHER" id="PTHR11113">
    <property type="entry name" value="N-ACETYLGLUCOSAMINE-6-PHOSPHATE DEACETYLASE"/>
    <property type="match status" value="1"/>
</dbReference>
<reference evidence="6" key="1">
    <citation type="journal article" date="2019" name="Int. J. Syst. Evol. Microbiol.">
        <title>The Global Catalogue of Microorganisms (GCM) 10K type strain sequencing project: providing services to taxonomists for standard genome sequencing and annotation.</title>
        <authorList>
            <consortium name="The Broad Institute Genomics Platform"/>
            <consortium name="The Broad Institute Genome Sequencing Center for Infectious Disease"/>
            <person name="Wu L."/>
            <person name="Ma J."/>
        </authorList>
    </citation>
    <scope>NUCLEOTIDE SEQUENCE [LARGE SCALE GENOMIC DNA]</scope>
    <source>
        <strain evidence="6">CGMCC 1.15643</strain>
    </source>
</reference>
<accession>A0ABW0F2Z0</accession>
<evidence type="ECO:0000313" key="5">
    <source>
        <dbReference type="EMBL" id="MFC5293787.1"/>
    </source>
</evidence>
<dbReference type="PIRSF" id="PIRSF038994">
    <property type="entry name" value="NagA"/>
    <property type="match status" value="1"/>
</dbReference>
<dbReference type="PANTHER" id="PTHR11113:SF14">
    <property type="entry name" value="N-ACETYLGLUCOSAMINE-6-PHOSPHATE DEACETYLASE"/>
    <property type="match status" value="1"/>
</dbReference>
<comment type="caution">
    <text evidence="5">The sequence shown here is derived from an EMBL/GenBank/DDBJ whole genome shotgun (WGS) entry which is preliminary data.</text>
</comment>
<dbReference type="Gene3D" id="3.20.20.140">
    <property type="entry name" value="Metal-dependent hydrolases"/>
    <property type="match status" value="1"/>
</dbReference>
<dbReference type="SUPFAM" id="SSF51556">
    <property type="entry name" value="Metallo-dependent hydrolases"/>
    <property type="match status" value="1"/>
</dbReference>
<evidence type="ECO:0000256" key="2">
    <source>
        <dbReference type="ARBA" id="ARBA00022723"/>
    </source>
</evidence>
<keyword evidence="3 4" id="KW-0378">Hydrolase</keyword>
<evidence type="ECO:0000256" key="1">
    <source>
        <dbReference type="ARBA" id="ARBA00010716"/>
    </source>
</evidence>
<evidence type="ECO:0000256" key="4">
    <source>
        <dbReference type="PIRNR" id="PIRNR038994"/>
    </source>
</evidence>
<proteinExistence type="inferred from homology"/>
<organism evidence="5 6">
    <name type="scientific">Bosea minatitlanensis</name>
    <dbReference type="NCBI Taxonomy" id="128782"/>
    <lineage>
        <taxon>Bacteria</taxon>
        <taxon>Pseudomonadati</taxon>
        <taxon>Pseudomonadota</taxon>
        <taxon>Alphaproteobacteria</taxon>
        <taxon>Hyphomicrobiales</taxon>
        <taxon>Boseaceae</taxon>
        <taxon>Bosea</taxon>
    </lineage>
</organism>
<dbReference type="InterPro" id="IPR032466">
    <property type="entry name" value="Metal_Hydrolase"/>
</dbReference>
<comment type="similarity">
    <text evidence="1 4">Belongs to the metallo-dependent hydrolases superfamily. NagA family.</text>
</comment>
<keyword evidence="6" id="KW-1185">Reference proteome</keyword>
<dbReference type="EMBL" id="JBHSLI010000004">
    <property type="protein sequence ID" value="MFC5293787.1"/>
    <property type="molecule type" value="Genomic_DNA"/>
</dbReference>
<sequence length="344" mass="34913">MRTAGLVDLQVNGFAGVDFNSAAITAAELDRALEAMLATGVVTCLPTVITAHPHELQARLAALDAAVSQSRLGPLMCPGYHLEGPFLNPAGGYAGCHPPGAMTPADAELVARLETGLRRPILMVTLAPEMAGGIAATAALAARGKVVAIGHAAAEFDIVAAAADAGATLSTHLGNGLPQQMHKLVNPLFAQLAEDRLMAGFIADGIHIHPKALKSLIRAKGLARSILVTDAVVAAGAAPGRYSFAGMPVDLAADGSVRQPGGVSLAGSALRLDEAVRNVVAWGIATPEEAVAMASTHALAAIAGALETAGIVLPESAIDWSPELRVARLRVGDVTRDFAATAAA</sequence>
<evidence type="ECO:0000256" key="3">
    <source>
        <dbReference type="ARBA" id="ARBA00022801"/>
    </source>
</evidence>
<keyword evidence="4" id="KW-0119">Carbohydrate metabolism</keyword>
<dbReference type="InterPro" id="IPR003764">
    <property type="entry name" value="GlcNAc_6-P_deAcase"/>
</dbReference>
<name>A0ABW0F2Z0_9HYPH</name>
<gene>
    <name evidence="5" type="ORF">ACFPK2_12390</name>
</gene>
<dbReference type="RefSeq" id="WP_158443483.1">
    <property type="nucleotide sequence ID" value="NZ_JAOAOS010000004.1"/>
</dbReference>